<dbReference type="AlphaFoldDB" id="A0A7H8QVB1"/>
<dbReference type="RefSeq" id="XP_035343846.1">
    <property type="nucleotide sequence ID" value="XM_035487953.1"/>
</dbReference>
<reference evidence="4" key="1">
    <citation type="submission" date="2020-06" db="EMBL/GenBank/DDBJ databases">
        <title>A chromosome-scale genome assembly of Talaromyces rugulosus W13939.</title>
        <authorList>
            <person name="Wang B."/>
            <person name="Guo L."/>
            <person name="Ye K."/>
            <person name="Wang L."/>
        </authorList>
    </citation>
    <scope>NUCLEOTIDE SEQUENCE [LARGE SCALE GENOMIC DNA]</scope>
    <source>
        <strain evidence="4">W13939</strain>
    </source>
</reference>
<name>A0A7H8QVB1_TALRU</name>
<dbReference type="InterPro" id="IPR015655">
    <property type="entry name" value="PP2C"/>
</dbReference>
<dbReference type="SUPFAM" id="SSF81606">
    <property type="entry name" value="PP2C-like"/>
    <property type="match status" value="1"/>
</dbReference>
<dbReference type="EMBL" id="CP055899">
    <property type="protein sequence ID" value="QKX57668.1"/>
    <property type="molecule type" value="Genomic_DNA"/>
</dbReference>
<dbReference type="PROSITE" id="PS51746">
    <property type="entry name" value="PPM_2"/>
    <property type="match status" value="1"/>
</dbReference>
<dbReference type="InterPro" id="IPR001932">
    <property type="entry name" value="PPM-type_phosphatase-like_dom"/>
</dbReference>
<dbReference type="GeneID" id="55992286"/>
<evidence type="ECO:0000256" key="1">
    <source>
        <dbReference type="SAM" id="MobiDB-lite"/>
    </source>
</evidence>
<protein>
    <recommendedName>
        <fullName evidence="2">PPM-type phosphatase domain-containing protein</fullName>
    </recommendedName>
</protein>
<evidence type="ECO:0000259" key="2">
    <source>
        <dbReference type="PROSITE" id="PS51746"/>
    </source>
</evidence>
<dbReference type="GO" id="GO:0005739">
    <property type="term" value="C:mitochondrion"/>
    <property type="evidence" value="ECO:0007669"/>
    <property type="project" value="TreeGrafter"/>
</dbReference>
<dbReference type="Gene3D" id="3.60.40.10">
    <property type="entry name" value="PPM-type phosphatase domain"/>
    <property type="match status" value="1"/>
</dbReference>
<sequence>MFSIQRRRLGLTFFKTTSFLSGIPRRLFANSIKNKKPITCVLSPTCRYAFVASAAFSGGILASYLFYQQSPSTTTEAVKKPVDIQPVNVNSLRDTKAACHVPSLSIEQSNERLRANEAEYVIKHLGDCHYHRNTLPSNSVTEDAHEEAVVKLSSGHFLGLWGIYDGHMGSAMSTALSKTLTSAVAIELDKVLSPGVNFSVDTVMRTIKHTFLKVDDYFVWQRHEELLQHTPPDSSITRDPLSLPATNLLQEALAGSCALLSIYDYQSRLFYVAVAGDSRAVLGRRSSKNTWTAKALSRDQFSFNPDEKARIQSQHPGELDVLKKGRLLGLLEPTRAFGGMYFKWTDEMQSMIRTKYLNDHNQARQTVPNTTPPYLTAEPVVTATSIRPEKDDFIVMASDGLWELLSNEEVVGLVGQWIDGQKDKCDVGGKGIVITASTSDSTEQKGPDSNRLGDFSPSERFTCEDSNAATHLLRNALGGKLHQGQMFRAMLTLSSPLSRAYRDDLTVMVLLFGEMPSDGGSITSSSA</sequence>
<dbReference type="PANTHER" id="PTHR13832:SF792">
    <property type="entry name" value="GM14286P"/>
    <property type="match status" value="1"/>
</dbReference>
<dbReference type="OrthoDB" id="4522472at2759"/>
<gene>
    <name evidence="3" type="ORF">TRUGW13939_04786</name>
</gene>
<dbReference type="SMART" id="SM00332">
    <property type="entry name" value="PP2Cc"/>
    <property type="match status" value="1"/>
</dbReference>
<dbReference type="Proteomes" id="UP000509510">
    <property type="component" value="Chromosome II"/>
</dbReference>
<dbReference type="InterPro" id="IPR036457">
    <property type="entry name" value="PPM-type-like_dom_sf"/>
</dbReference>
<accession>A0A7H8QVB1</accession>
<evidence type="ECO:0000313" key="3">
    <source>
        <dbReference type="EMBL" id="QKX57668.1"/>
    </source>
</evidence>
<dbReference type="CDD" id="cd00143">
    <property type="entry name" value="PP2Cc"/>
    <property type="match status" value="1"/>
</dbReference>
<keyword evidence="4" id="KW-1185">Reference proteome</keyword>
<dbReference type="GO" id="GO:0004741">
    <property type="term" value="F:[pyruvate dehydrogenase (acetyl-transferring)]-phosphatase activity"/>
    <property type="evidence" value="ECO:0007669"/>
    <property type="project" value="TreeGrafter"/>
</dbReference>
<proteinExistence type="predicted"/>
<feature type="region of interest" description="Disordered" evidence="1">
    <location>
        <begin position="438"/>
        <end position="457"/>
    </location>
</feature>
<evidence type="ECO:0000313" key="4">
    <source>
        <dbReference type="Proteomes" id="UP000509510"/>
    </source>
</evidence>
<organism evidence="3 4">
    <name type="scientific">Talaromyces rugulosus</name>
    <name type="common">Penicillium rugulosum</name>
    <dbReference type="NCBI Taxonomy" id="121627"/>
    <lineage>
        <taxon>Eukaryota</taxon>
        <taxon>Fungi</taxon>
        <taxon>Dikarya</taxon>
        <taxon>Ascomycota</taxon>
        <taxon>Pezizomycotina</taxon>
        <taxon>Eurotiomycetes</taxon>
        <taxon>Eurotiomycetidae</taxon>
        <taxon>Eurotiales</taxon>
        <taxon>Trichocomaceae</taxon>
        <taxon>Talaromyces</taxon>
        <taxon>Talaromyces sect. Islandici</taxon>
    </lineage>
</organism>
<dbReference type="PANTHER" id="PTHR13832">
    <property type="entry name" value="PROTEIN PHOSPHATASE 2C"/>
    <property type="match status" value="1"/>
</dbReference>
<dbReference type="Pfam" id="PF00481">
    <property type="entry name" value="PP2C"/>
    <property type="match status" value="1"/>
</dbReference>
<dbReference type="KEGG" id="trg:TRUGW13939_04786"/>
<feature type="domain" description="PPM-type phosphatase" evidence="2">
    <location>
        <begin position="127"/>
        <end position="512"/>
    </location>
</feature>